<dbReference type="Proteomes" id="UP001589643">
    <property type="component" value="Unassembled WGS sequence"/>
</dbReference>
<keyword evidence="1" id="KW-1133">Transmembrane helix</keyword>
<evidence type="ECO:0000313" key="2">
    <source>
        <dbReference type="EMBL" id="MFB8892366.1"/>
    </source>
</evidence>
<feature type="transmembrane region" description="Helical" evidence="1">
    <location>
        <begin position="72"/>
        <end position="93"/>
    </location>
</feature>
<keyword evidence="1" id="KW-0472">Membrane</keyword>
<keyword evidence="1" id="KW-0812">Transmembrane</keyword>
<name>A0ABV5EQY2_9MICO</name>
<comment type="caution">
    <text evidence="2">The sequence shown here is derived from an EMBL/GenBank/DDBJ whole genome shotgun (WGS) entry which is preliminary data.</text>
</comment>
<organism evidence="2 3">
    <name type="scientific">Microbacterium plantarum</name>
    <dbReference type="NCBI Taxonomy" id="1816425"/>
    <lineage>
        <taxon>Bacteria</taxon>
        <taxon>Bacillati</taxon>
        <taxon>Actinomycetota</taxon>
        <taxon>Actinomycetes</taxon>
        <taxon>Micrococcales</taxon>
        <taxon>Microbacteriaceae</taxon>
        <taxon>Microbacterium</taxon>
    </lineage>
</organism>
<feature type="transmembrane region" description="Helical" evidence="1">
    <location>
        <begin position="148"/>
        <end position="169"/>
    </location>
</feature>
<evidence type="ECO:0000256" key="1">
    <source>
        <dbReference type="SAM" id="Phobius"/>
    </source>
</evidence>
<feature type="transmembrane region" description="Helical" evidence="1">
    <location>
        <begin position="99"/>
        <end position="121"/>
    </location>
</feature>
<protein>
    <recommendedName>
        <fullName evidence="4">DUF1700 domain-containing protein</fullName>
    </recommendedName>
</protein>
<dbReference type="RefSeq" id="WP_378717609.1">
    <property type="nucleotide sequence ID" value="NZ_JBHLHV010000001.1"/>
</dbReference>
<reference evidence="2 3" key="1">
    <citation type="submission" date="2024-08" db="EMBL/GenBank/DDBJ databases">
        <title>Heavy metals resistant antinobacteria isolated from wastewater.</title>
        <authorList>
            <person name="Roman Ponce B."/>
            <person name="Blanco Mercado M.A."/>
            <person name="Avila Aldana I.N."/>
            <person name="Morales Arrieta S."/>
        </authorList>
    </citation>
    <scope>NUCLEOTIDE SEQUENCE [LARGE SCALE GENOMIC DNA]</scope>
    <source>
        <strain evidence="3">sma-1</strain>
    </source>
</reference>
<proteinExistence type="predicted"/>
<gene>
    <name evidence="2" type="ORF">AB7P39_05840</name>
</gene>
<dbReference type="EMBL" id="JBHLHV010000001">
    <property type="protein sequence ID" value="MFB8892366.1"/>
    <property type="molecule type" value="Genomic_DNA"/>
</dbReference>
<keyword evidence="3" id="KW-1185">Reference proteome</keyword>
<evidence type="ECO:0000313" key="3">
    <source>
        <dbReference type="Proteomes" id="UP001589643"/>
    </source>
</evidence>
<accession>A0ABV5EQY2</accession>
<sequence length="170" mass="18449">MTTNERWISLFSTELERRDVPDERIREEVETVRVHLRDGDDDAAEDAFGDPVAYAATLAAPGSEDLPSRTTILSLFAAIATFIVFVIASVRWIDGDASASPWSIVGGVGLIIALVMLSVSLTRRAIAAALRDELDLHTEAQWSRASTLLLLLPWTFVGFAGLILALAALL</sequence>
<evidence type="ECO:0008006" key="4">
    <source>
        <dbReference type="Google" id="ProtNLM"/>
    </source>
</evidence>